<evidence type="ECO:0000313" key="2">
    <source>
        <dbReference type="EMBL" id="UYV69499.1"/>
    </source>
</evidence>
<name>A0ABY6KLA5_9ARAC</name>
<keyword evidence="3" id="KW-1185">Reference proteome</keyword>
<dbReference type="Proteomes" id="UP001235939">
    <property type="component" value="Chromosome 06"/>
</dbReference>
<feature type="compositionally biased region" description="Basic residues" evidence="1">
    <location>
        <begin position="38"/>
        <end position="47"/>
    </location>
</feature>
<feature type="compositionally biased region" description="Pro residues" evidence="1">
    <location>
        <begin position="72"/>
        <end position="82"/>
    </location>
</feature>
<reference evidence="2 3" key="1">
    <citation type="submission" date="2022-01" db="EMBL/GenBank/DDBJ databases">
        <title>A chromosomal length assembly of Cordylochernes scorpioides.</title>
        <authorList>
            <person name="Zeh D."/>
            <person name="Zeh J."/>
        </authorList>
    </citation>
    <scope>NUCLEOTIDE SEQUENCE [LARGE SCALE GENOMIC DNA]</scope>
    <source>
        <strain evidence="2">IN4F17</strain>
        <tissue evidence="2">Whole Body</tissue>
    </source>
</reference>
<gene>
    <name evidence="2" type="ORF">LAZ67_6003833</name>
</gene>
<accession>A0ABY6KLA5</accession>
<evidence type="ECO:0000256" key="1">
    <source>
        <dbReference type="SAM" id="MobiDB-lite"/>
    </source>
</evidence>
<feature type="compositionally biased region" description="Polar residues" evidence="1">
    <location>
        <begin position="20"/>
        <end position="33"/>
    </location>
</feature>
<feature type="compositionally biased region" description="Basic and acidic residues" evidence="1">
    <location>
        <begin position="59"/>
        <end position="70"/>
    </location>
</feature>
<proteinExistence type="predicted"/>
<feature type="region of interest" description="Disordered" evidence="1">
    <location>
        <begin position="13"/>
        <end position="182"/>
    </location>
</feature>
<evidence type="ECO:0000313" key="3">
    <source>
        <dbReference type="Proteomes" id="UP001235939"/>
    </source>
</evidence>
<dbReference type="EMBL" id="CP092868">
    <property type="protein sequence ID" value="UYV69499.1"/>
    <property type="molecule type" value="Genomic_DNA"/>
</dbReference>
<feature type="compositionally biased region" description="Basic and acidic residues" evidence="1">
    <location>
        <begin position="145"/>
        <end position="165"/>
    </location>
</feature>
<organism evidence="2 3">
    <name type="scientific">Cordylochernes scorpioides</name>
    <dbReference type="NCBI Taxonomy" id="51811"/>
    <lineage>
        <taxon>Eukaryota</taxon>
        <taxon>Metazoa</taxon>
        <taxon>Ecdysozoa</taxon>
        <taxon>Arthropoda</taxon>
        <taxon>Chelicerata</taxon>
        <taxon>Arachnida</taxon>
        <taxon>Pseudoscorpiones</taxon>
        <taxon>Cheliferoidea</taxon>
        <taxon>Chernetidae</taxon>
        <taxon>Cordylochernes</taxon>
    </lineage>
</organism>
<sequence length="254" mass="28505">MWFLPAWSYKPSKTCGPAKASNTKVVQRSNNGPNRAHDLRRVRRRLLKVTPRPWNAAEEAQRGTSSEETRSPNPPASNPAPPSESRLIQQGKAAEDLRLPVVDIGPPNEQTTQVLDSEDIRAVTPPTDPALSPQAEPVTPPLTPRPEDELQQRPSEKRDREIETRTRRRTPSSQKPEKAAKLQRSYNINKKRTMQKILGQRSPGCTIPIQRIENHFEKHMVGDNIGFSPDPDLLKEFAPKNGAQLEESISSNEV</sequence>
<protein>
    <submittedName>
        <fullName evidence="2">Uncharacterized protein</fullName>
    </submittedName>
</protein>